<organism evidence="1 2">
    <name type="scientific">Neurospora intermedia</name>
    <dbReference type="NCBI Taxonomy" id="5142"/>
    <lineage>
        <taxon>Eukaryota</taxon>
        <taxon>Fungi</taxon>
        <taxon>Dikarya</taxon>
        <taxon>Ascomycota</taxon>
        <taxon>Pezizomycotina</taxon>
        <taxon>Sordariomycetes</taxon>
        <taxon>Sordariomycetidae</taxon>
        <taxon>Sordariales</taxon>
        <taxon>Sordariaceae</taxon>
        <taxon>Neurospora</taxon>
    </lineage>
</organism>
<dbReference type="Proteomes" id="UP001451303">
    <property type="component" value="Unassembled WGS sequence"/>
</dbReference>
<proteinExistence type="predicted"/>
<reference evidence="1 2" key="1">
    <citation type="submission" date="2023-09" db="EMBL/GenBank/DDBJ databases">
        <title>Multi-omics analysis of a traditional fermented food reveals byproduct-associated fungal strains for waste-to-food upcycling.</title>
        <authorList>
            <consortium name="Lawrence Berkeley National Laboratory"/>
            <person name="Rekdal V.M."/>
            <person name="Villalobos-Escobedo J.M."/>
            <person name="Rodriguez-Valeron N."/>
            <person name="Garcia M.O."/>
            <person name="Vasquez D.P."/>
            <person name="Damayanti I."/>
            <person name="Sorensen P.M."/>
            <person name="Baidoo E.E."/>
            <person name="De Carvalho A.C."/>
            <person name="Riley R."/>
            <person name="Lipzen A."/>
            <person name="He G."/>
            <person name="Yan M."/>
            <person name="Haridas S."/>
            <person name="Daum C."/>
            <person name="Yoshinaga Y."/>
            <person name="Ng V."/>
            <person name="Grigoriev I.V."/>
            <person name="Munk R."/>
            <person name="Nuraida L."/>
            <person name="Wijaya C.H."/>
            <person name="Morales P.-C."/>
            <person name="Keasling J.D."/>
        </authorList>
    </citation>
    <scope>NUCLEOTIDE SEQUENCE [LARGE SCALE GENOMIC DNA]</scope>
    <source>
        <strain evidence="1 2">FGSC 2613</strain>
    </source>
</reference>
<sequence>NQRKDPIYGLPCTEFHAADVDGLPTRLWLQGRSSPRIAEVRASKYYQKELETYHYHKHFGPFDAILYQQVSSHAIV</sequence>
<evidence type="ECO:0000313" key="2">
    <source>
        <dbReference type="Proteomes" id="UP001451303"/>
    </source>
</evidence>
<protein>
    <submittedName>
        <fullName evidence="1">Uncharacterized protein</fullName>
    </submittedName>
</protein>
<comment type="caution">
    <text evidence="1">The sequence shown here is derived from an EMBL/GenBank/DDBJ whole genome shotgun (WGS) entry which is preliminary data.</text>
</comment>
<dbReference type="EMBL" id="JAVLET010000001">
    <property type="protein sequence ID" value="KAL0474814.1"/>
    <property type="molecule type" value="Genomic_DNA"/>
</dbReference>
<name>A0ABR3DQ91_NEUIN</name>
<accession>A0ABR3DQ91</accession>
<gene>
    <name evidence="1" type="ORF">QR685DRAFT_432147</name>
</gene>
<evidence type="ECO:0000313" key="1">
    <source>
        <dbReference type="EMBL" id="KAL0474814.1"/>
    </source>
</evidence>
<feature type="non-terminal residue" evidence="1">
    <location>
        <position position="1"/>
    </location>
</feature>
<keyword evidence="2" id="KW-1185">Reference proteome</keyword>